<feature type="transmembrane region" description="Helical" evidence="7">
    <location>
        <begin position="64"/>
        <end position="84"/>
    </location>
</feature>
<evidence type="ECO:0000256" key="6">
    <source>
        <dbReference type="ARBA" id="ARBA00023136"/>
    </source>
</evidence>
<evidence type="ECO:0000313" key="8">
    <source>
        <dbReference type="EMBL" id="MFC3051766.1"/>
    </source>
</evidence>
<dbReference type="RefSeq" id="WP_194215232.1">
    <property type="nucleotide sequence ID" value="NZ_CP061205.1"/>
</dbReference>
<evidence type="ECO:0000256" key="5">
    <source>
        <dbReference type="ARBA" id="ARBA00022989"/>
    </source>
</evidence>
<keyword evidence="2 7" id="KW-1003">Cell membrane</keyword>
<dbReference type="NCBIfam" id="TIGR00544">
    <property type="entry name" value="lgt"/>
    <property type="match status" value="1"/>
</dbReference>
<comment type="catalytic activity">
    <reaction evidence="7">
        <text>L-cysteinyl-[prolipoprotein] + a 1,2-diacyl-sn-glycero-3-phospho-(1'-sn-glycerol) = an S-1,2-diacyl-sn-glyceryl-L-cysteinyl-[prolipoprotein] + sn-glycerol 1-phosphate + H(+)</text>
        <dbReference type="Rhea" id="RHEA:56712"/>
        <dbReference type="Rhea" id="RHEA-COMP:14679"/>
        <dbReference type="Rhea" id="RHEA-COMP:14680"/>
        <dbReference type="ChEBI" id="CHEBI:15378"/>
        <dbReference type="ChEBI" id="CHEBI:29950"/>
        <dbReference type="ChEBI" id="CHEBI:57685"/>
        <dbReference type="ChEBI" id="CHEBI:64716"/>
        <dbReference type="ChEBI" id="CHEBI:140658"/>
        <dbReference type="EC" id="2.5.1.145"/>
    </reaction>
</comment>
<proteinExistence type="inferred from homology"/>
<dbReference type="Pfam" id="PF01790">
    <property type="entry name" value="LGT"/>
    <property type="match status" value="1"/>
</dbReference>
<evidence type="ECO:0000256" key="3">
    <source>
        <dbReference type="ARBA" id="ARBA00022679"/>
    </source>
</evidence>
<feature type="transmembrane region" description="Helical" evidence="7">
    <location>
        <begin position="249"/>
        <end position="267"/>
    </location>
</feature>
<name>A0ABV7D3M3_9PROT</name>
<comment type="pathway">
    <text evidence="7">Protein modification; lipoprotein biosynthesis (diacylglyceryl transfer).</text>
</comment>
<dbReference type="EC" id="2.5.1.145" evidence="7"/>
<keyword evidence="3 7" id="KW-0808">Transferase</keyword>
<evidence type="ECO:0000256" key="7">
    <source>
        <dbReference type="HAMAP-Rule" id="MF_01147"/>
    </source>
</evidence>
<evidence type="ECO:0000313" key="9">
    <source>
        <dbReference type="Proteomes" id="UP001595444"/>
    </source>
</evidence>
<keyword evidence="9" id="KW-1185">Reference proteome</keyword>
<comment type="subcellular location">
    <subcellularLocation>
        <location evidence="7">Cell membrane</location>
        <topology evidence="7">Multi-pass membrane protein</topology>
    </subcellularLocation>
</comment>
<keyword evidence="5 7" id="KW-1133">Transmembrane helix</keyword>
<dbReference type="EMBL" id="JBHRSL010000004">
    <property type="protein sequence ID" value="MFC3051766.1"/>
    <property type="molecule type" value="Genomic_DNA"/>
</dbReference>
<keyword evidence="6 7" id="KW-0472">Membrane</keyword>
<gene>
    <name evidence="7 8" type="primary">lgt</name>
    <name evidence="8" type="ORF">ACFOKA_07610</name>
</gene>
<feature type="transmembrane region" description="Helical" evidence="7">
    <location>
        <begin position="18"/>
        <end position="43"/>
    </location>
</feature>
<dbReference type="HAMAP" id="MF_01147">
    <property type="entry name" value="Lgt"/>
    <property type="match status" value="1"/>
</dbReference>
<dbReference type="InterPro" id="IPR001640">
    <property type="entry name" value="Lgt"/>
</dbReference>
<feature type="binding site" evidence="7">
    <location>
        <position position="147"/>
    </location>
    <ligand>
        <name>a 1,2-diacyl-sn-glycero-3-phospho-(1'-sn-glycerol)</name>
        <dbReference type="ChEBI" id="CHEBI:64716"/>
    </ligand>
</feature>
<evidence type="ECO:0000256" key="1">
    <source>
        <dbReference type="ARBA" id="ARBA00007150"/>
    </source>
</evidence>
<dbReference type="Proteomes" id="UP001595444">
    <property type="component" value="Unassembled WGS sequence"/>
</dbReference>
<evidence type="ECO:0000256" key="4">
    <source>
        <dbReference type="ARBA" id="ARBA00022692"/>
    </source>
</evidence>
<evidence type="ECO:0000256" key="2">
    <source>
        <dbReference type="ARBA" id="ARBA00022475"/>
    </source>
</evidence>
<dbReference type="PROSITE" id="PS01311">
    <property type="entry name" value="LGT"/>
    <property type="match status" value="1"/>
</dbReference>
<dbReference type="GO" id="GO:0008961">
    <property type="term" value="F:phosphatidylglycerol-prolipoprotein diacylglyceryl transferase activity"/>
    <property type="evidence" value="ECO:0007669"/>
    <property type="project" value="UniProtKB-EC"/>
</dbReference>
<dbReference type="PANTHER" id="PTHR30589:SF0">
    <property type="entry name" value="PHOSPHATIDYLGLYCEROL--PROLIPOPROTEIN DIACYLGLYCERYL TRANSFERASE"/>
    <property type="match status" value="1"/>
</dbReference>
<feature type="transmembrane region" description="Helical" evidence="7">
    <location>
        <begin position="213"/>
        <end position="229"/>
    </location>
</feature>
<dbReference type="PANTHER" id="PTHR30589">
    <property type="entry name" value="PROLIPOPROTEIN DIACYLGLYCERYL TRANSFERASE"/>
    <property type="match status" value="1"/>
</dbReference>
<comment type="function">
    <text evidence="7">Catalyzes the transfer of the diacylglyceryl group from phosphatidylglycerol to the sulfhydryl group of the N-terminal cysteine of a prolipoprotein, the first step in the formation of mature lipoproteins.</text>
</comment>
<organism evidence="8 9">
    <name type="scientific">Kordiimonas pumila</name>
    <dbReference type="NCBI Taxonomy" id="2161677"/>
    <lineage>
        <taxon>Bacteria</taxon>
        <taxon>Pseudomonadati</taxon>
        <taxon>Pseudomonadota</taxon>
        <taxon>Alphaproteobacteria</taxon>
        <taxon>Kordiimonadales</taxon>
        <taxon>Kordiimonadaceae</taxon>
        <taxon>Kordiimonas</taxon>
    </lineage>
</organism>
<feature type="transmembrane region" description="Helical" evidence="7">
    <location>
        <begin position="104"/>
        <end position="122"/>
    </location>
</feature>
<keyword evidence="4 7" id="KW-0812">Transmembrane</keyword>
<comment type="caution">
    <text evidence="8">The sequence shown here is derived from an EMBL/GenBank/DDBJ whole genome shotgun (WGS) entry which is preliminary data.</text>
</comment>
<sequence>MQELFAASVLTYPQIDPIIFAIGPVAIRWYSLAYIGGIMFGWWYIRTLSRKPGAAMSESHVDDFVTWAVLAVIIGGRIGYVLFYNLPAYMNDPLAIFRLWDGGMSFHGGFAGVVVAVILFCRKHGLELMRVSDLMAIVAPVGLFAGRIANFINGELWGRPTDVSWAMIFPSDPLQVPRHPSQLYEALGEGLILFLILQLLYHKTRVAKDMPGVLAGLFIAGYGLVRILVEFVREPDAQLGLTSGISRGQMLSVPMFLLALWLISKGFQHKAKKAKKP</sequence>
<accession>A0ABV7D3M3</accession>
<comment type="similarity">
    <text evidence="1 7">Belongs to the Lgt family.</text>
</comment>
<reference evidence="9" key="1">
    <citation type="journal article" date="2019" name="Int. J. Syst. Evol. Microbiol.">
        <title>The Global Catalogue of Microorganisms (GCM) 10K type strain sequencing project: providing services to taxonomists for standard genome sequencing and annotation.</title>
        <authorList>
            <consortium name="The Broad Institute Genomics Platform"/>
            <consortium name="The Broad Institute Genome Sequencing Center for Infectious Disease"/>
            <person name="Wu L."/>
            <person name="Ma J."/>
        </authorList>
    </citation>
    <scope>NUCLEOTIDE SEQUENCE [LARGE SCALE GENOMIC DNA]</scope>
    <source>
        <strain evidence="9">KCTC 62164</strain>
    </source>
</reference>
<protein>
    <recommendedName>
        <fullName evidence="7">Phosphatidylglycerol--prolipoprotein diacylglyceryl transferase</fullName>
        <ecNumber evidence="7">2.5.1.145</ecNumber>
    </recommendedName>
</protein>